<evidence type="ECO:0000256" key="2">
    <source>
        <dbReference type="ARBA" id="ARBA00022705"/>
    </source>
</evidence>
<sequence>MSHDVLEDLPSAIPQAYAGGNSPKRGTNKSQIFANVPLSDAECNQAWIELCAFESEDPKASLVPSPSALTAVWRCIMEGTIAESIDLTSMFQPSDLYKHSTDDGWPEELLKAVFAKLALEEDRSDLIRSPERGTVRIDRQMCVRWVGATLLEKELLEDGAKPIDATDFLASWKDALPEAWRNDASWDLLQEDCTRLHASHSGPNDKNTGATASNHSTDKKPTSRRGKWAEKLKQARQ</sequence>
<dbReference type="PANTHER" id="PTHR13395">
    <property type="entry name" value="SISTER CHROMATID COHESION PROTEIN DCC1-RELATED"/>
    <property type="match status" value="1"/>
</dbReference>
<dbReference type="OrthoDB" id="5199543at2759"/>
<evidence type="ECO:0000313" key="4">
    <source>
        <dbReference type="EMBL" id="TKA69787.1"/>
    </source>
</evidence>
<dbReference type="GO" id="GO:0000785">
    <property type="term" value="C:chromatin"/>
    <property type="evidence" value="ECO:0007669"/>
    <property type="project" value="TreeGrafter"/>
</dbReference>
<dbReference type="GO" id="GO:0006260">
    <property type="term" value="P:DNA replication"/>
    <property type="evidence" value="ECO:0007669"/>
    <property type="project" value="UniProtKB-KW"/>
</dbReference>
<feature type="compositionally biased region" description="Basic and acidic residues" evidence="3">
    <location>
        <begin position="216"/>
        <end position="237"/>
    </location>
</feature>
<feature type="region of interest" description="Disordered" evidence="3">
    <location>
        <begin position="1"/>
        <end position="24"/>
    </location>
</feature>
<proteinExistence type="inferred from homology"/>
<keyword evidence="2" id="KW-0235">DNA replication</keyword>
<comment type="caution">
    <text evidence="4">The sequence shown here is derived from an EMBL/GenBank/DDBJ whole genome shotgun (WGS) entry which is preliminary data.</text>
</comment>
<accession>A0A4U0X2C1</accession>
<organism evidence="4 5">
    <name type="scientific">Cryomyces minteri</name>
    <dbReference type="NCBI Taxonomy" id="331657"/>
    <lineage>
        <taxon>Eukaryota</taxon>
        <taxon>Fungi</taxon>
        <taxon>Dikarya</taxon>
        <taxon>Ascomycota</taxon>
        <taxon>Pezizomycotina</taxon>
        <taxon>Dothideomycetes</taxon>
        <taxon>Dothideomycetes incertae sedis</taxon>
        <taxon>Cryomyces</taxon>
    </lineage>
</organism>
<dbReference type="Proteomes" id="UP000308768">
    <property type="component" value="Unassembled WGS sequence"/>
</dbReference>
<evidence type="ECO:0000256" key="1">
    <source>
        <dbReference type="ARBA" id="ARBA00007017"/>
    </source>
</evidence>
<dbReference type="STRING" id="331657.A0A4U0X2C1"/>
<protein>
    <submittedName>
        <fullName evidence="4">Uncharacterized protein</fullName>
    </submittedName>
</protein>
<dbReference type="GO" id="GO:0034088">
    <property type="term" value="P:maintenance of mitotic sister chromatid cohesion"/>
    <property type="evidence" value="ECO:0007669"/>
    <property type="project" value="TreeGrafter"/>
</dbReference>
<dbReference type="PANTHER" id="PTHR13395:SF6">
    <property type="entry name" value="SISTER CHROMATID COHESION PROTEIN DCC1"/>
    <property type="match status" value="1"/>
</dbReference>
<gene>
    <name evidence="4" type="ORF">B0A49_06473</name>
</gene>
<dbReference type="GO" id="GO:0031390">
    <property type="term" value="C:Ctf18 RFC-like complex"/>
    <property type="evidence" value="ECO:0007669"/>
    <property type="project" value="InterPro"/>
</dbReference>
<feature type="compositionally biased region" description="Polar residues" evidence="3">
    <location>
        <begin position="201"/>
        <end position="215"/>
    </location>
</feature>
<evidence type="ECO:0000256" key="3">
    <source>
        <dbReference type="SAM" id="MobiDB-lite"/>
    </source>
</evidence>
<evidence type="ECO:0000313" key="5">
    <source>
        <dbReference type="Proteomes" id="UP000308768"/>
    </source>
</evidence>
<keyword evidence="5" id="KW-1185">Reference proteome</keyword>
<reference evidence="4 5" key="1">
    <citation type="submission" date="2017-03" db="EMBL/GenBank/DDBJ databases">
        <title>Genomes of endolithic fungi from Antarctica.</title>
        <authorList>
            <person name="Coleine C."/>
            <person name="Masonjones S."/>
            <person name="Stajich J.E."/>
        </authorList>
    </citation>
    <scope>NUCLEOTIDE SEQUENCE [LARGE SCALE GENOMIC DNA]</scope>
    <source>
        <strain evidence="4 5">CCFEE 5187</strain>
    </source>
</reference>
<name>A0A4U0X2C1_9PEZI</name>
<dbReference type="GO" id="GO:0000775">
    <property type="term" value="C:chromosome, centromeric region"/>
    <property type="evidence" value="ECO:0007669"/>
    <property type="project" value="TreeGrafter"/>
</dbReference>
<dbReference type="EMBL" id="NAJN01000696">
    <property type="protein sequence ID" value="TKA69787.1"/>
    <property type="molecule type" value="Genomic_DNA"/>
</dbReference>
<dbReference type="Pfam" id="PF09724">
    <property type="entry name" value="Dcc1"/>
    <property type="match status" value="1"/>
</dbReference>
<comment type="similarity">
    <text evidence="1">Belongs to the DCC1 family.</text>
</comment>
<dbReference type="InterPro" id="IPR019128">
    <property type="entry name" value="Dcc1"/>
</dbReference>
<dbReference type="AlphaFoldDB" id="A0A4U0X2C1"/>
<feature type="region of interest" description="Disordered" evidence="3">
    <location>
        <begin position="197"/>
        <end position="237"/>
    </location>
</feature>